<accession>A0A5B0QWJ2</accession>
<organism evidence="3 4">
    <name type="scientific">Puccinia graminis f. sp. tritici</name>
    <dbReference type="NCBI Taxonomy" id="56615"/>
    <lineage>
        <taxon>Eukaryota</taxon>
        <taxon>Fungi</taxon>
        <taxon>Dikarya</taxon>
        <taxon>Basidiomycota</taxon>
        <taxon>Pucciniomycotina</taxon>
        <taxon>Pucciniomycetes</taxon>
        <taxon>Pucciniales</taxon>
        <taxon>Pucciniaceae</taxon>
        <taxon>Puccinia</taxon>
    </lineage>
</organism>
<proteinExistence type="predicted"/>
<sequence>MLLTKVLVSLQLLHSLSAQPIPSSKLLVKRAPVGGKHIGSPIDPSMIDEEGLAALNLGSSREAEEANATEKIEPVHEKGSHSKEVEDLASSSVSHEKKKGKVNPEILKKANLLSSIDLEELRKFFTGKSLEEFDDVFSSEIGPMQPTSIGKSPRELYHEKLRFLFLNLKKYFEDFLDARKVDGQTSRTIYSDEMIESLFDVWTYIVIGSENLKQDNFDVSKLSQVQSKMLSEINEAASVQSRNPINTFTRFQNLMNKLDVEQKFFLWAIAFVDSQDDLSRHEIKILYDLLAGSFKNPEMNEEVLEAIELINLQFKRSGVDLFNIRKCDLEYLRKAQI</sequence>
<evidence type="ECO:0000256" key="2">
    <source>
        <dbReference type="SAM" id="SignalP"/>
    </source>
</evidence>
<dbReference type="Proteomes" id="UP000324748">
    <property type="component" value="Unassembled WGS sequence"/>
</dbReference>
<dbReference type="OrthoDB" id="10371790at2759"/>
<keyword evidence="2" id="KW-0732">Signal</keyword>
<keyword evidence="4" id="KW-1185">Reference proteome</keyword>
<feature type="compositionally biased region" description="Basic and acidic residues" evidence="1">
    <location>
        <begin position="63"/>
        <end position="86"/>
    </location>
</feature>
<name>A0A5B0QWJ2_PUCGR</name>
<feature type="region of interest" description="Disordered" evidence="1">
    <location>
        <begin position="63"/>
        <end position="100"/>
    </location>
</feature>
<evidence type="ECO:0000256" key="1">
    <source>
        <dbReference type="SAM" id="MobiDB-lite"/>
    </source>
</evidence>
<evidence type="ECO:0000313" key="4">
    <source>
        <dbReference type="Proteomes" id="UP000324748"/>
    </source>
</evidence>
<reference evidence="3 4" key="1">
    <citation type="submission" date="2019-05" db="EMBL/GenBank/DDBJ databases">
        <title>Emergence of the Ug99 lineage of the wheat stem rust pathogen through somatic hybridization.</title>
        <authorList>
            <person name="Li F."/>
            <person name="Upadhyaya N.M."/>
            <person name="Sperschneider J."/>
            <person name="Matny O."/>
            <person name="Nguyen-Phuc H."/>
            <person name="Mago R."/>
            <person name="Raley C."/>
            <person name="Miller M.E."/>
            <person name="Silverstein K.A.T."/>
            <person name="Henningsen E."/>
            <person name="Hirsch C.D."/>
            <person name="Visser B."/>
            <person name="Pretorius Z.A."/>
            <person name="Steffenson B.J."/>
            <person name="Schwessinger B."/>
            <person name="Dodds P.N."/>
            <person name="Figueroa M."/>
        </authorList>
    </citation>
    <scope>NUCLEOTIDE SEQUENCE [LARGE SCALE GENOMIC DNA]</scope>
    <source>
        <strain evidence="3">21-0</strain>
    </source>
</reference>
<gene>
    <name evidence="3" type="ORF">PGT21_019315</name>
</gene>
<dbReference type="EMBL" id="VSWC01000002">
    <property type="protein sequence ID" value="KAA1117677.1"/>
    <property type="molecule type" value="Genomic_DNA"/>
</dbReference>
<comment type="caution">
    <text evidence="3">The sequence shown here is derived from an EMBL/GenBank/DDBJ whole genome shotgun (WGS) entry which is preliminary data.</text>
</comment>
<dbReference type="AlphaFoldDB" id="A0A5B0QWJ2"/>
<feature type="signal peptide" evidence="2">
    <location>
        <begin position="1"/>
        <end position="18"/>
    </location>
</feature>
<feature type="chain" id="PRO_5022710209" evidence="2">
    <location>
        <begin position="19"/>
        <end position="337"/>
    </location>
</feature>
<protein>
    <submittedName>
        <fullName evidence="3">Uncharacterized protein</fullName>
    </submittedName>
</protein>
<evidence type="ECO:0000313" key="3">
    <source>
        <dbReference type="EMBL" id="KAA1117677.1"/>
    </source>
</evidence>